<dbReference type="InterPro" id="IPR036770">
    <property type="entry name" value="Ankyrin_rpt-contain_sf"/>
</dbReference>
<dbReference type="Proteomes" id="UP000700596">
    <property type="component" value="Unassembled WGS sequence"/>
</dbReference>
<dbReference type="InterPro" id="IPR002110">
    <property type="entry name" value="Ankyrin_rpt"/>
</dbReference>
<accession>A0A9P9I9B5</accession>
<comment type="caution">
    <text evidence="4">The sequence shown here is derived from an EMBL/GenBank/DDBJ whole genome shotgun (WGS) entry which is preliminary data.</text>
</comment>
<feature type="repeat" description="ANK" evidence="3">
    <location>
        <begin position="316"/>
        <end position="348"/>
    </location>
</feature>
<evidence type="ECO:0000256" key="2">
    <source>
        <dbReference type="ARBA" id="ARBA00023043"/>
    </source>
</evidence>
<organism evidence="4 5">
    <name type="scientific">Dendryphion nanum</name>
    <dbReference type="NCBI Taxonomy" id="256645"/>
    <lineage>
        <taxon>Eukaryota</taxon>
        <taxon>Fungi</taxon>
        <taxon>Dikarya</taxon>
        <taxon>Ascomycota</taxon>
        <taxon>Pezizomycotina</taxon>
        <taxon>Dothideomycetes</taxon>
        <taxon>Pleosporomycetidae</taxon>
        <taxon>Pleosporales</taxon>
        <taxon>Torulaceae</taxon>
        <taxon>Dendryphion</taxon>
    </lineage>
</organism>
<keyword evidence="1" id="KW-0677">Repeat</keyword>
<evidence type="ECO:0000256" key="3">
    <source>
        <dbReference type="PROSITE-ProRule" id="PRU00023"/>
    </source>
</evidence>
<dbReference type="Pfam" id="PF12796">
    <property type="entry name" value="Ank_2"/>
    <property type="match status" value="1"/>
</dbReference>
<proteinExistence type="predicted"/>
<dbReference type="EMBL" id="JAGMWT010000021">
    <property type="protein sequence ID" value="KAH7112576.1"/>
    <property type="molecule type" value="Genomic_DNA"/>
</dbReference>
<keyword evidence="5" id="KW-1185">Reference proteome</keyword>
<sequence length="480" mass="53797">MSNMRLDLLDLPLEIFRAIMVSAIRVRGAHRAMRLRLVNKLFAAEFGDVFLLEELSDIRNAQPLKLYRLPFFVPYIAQRLEEDRVSSMPNGQVIRDVASYLATADGDESRTPEYALHLFKNLACTSAAGVQALLDTSITVSKFDFEYAVLCGAVFMNNFPVVEKMINKTQCLANWPVCPLQTPVRALALTANIKMLDVFCAWNPWSVCEYSNLTTIAKRSRSPELVQHILTGPWNPFHTYSTIKDHIPKLHYALETPCVQILQLLCNEVDRWVKEPMSPVRCQELLTTTIRNDWTDTCKYLLSLDVSLKMRRTPGYAFRPLWYACKLGRLHIAKLLLEAGARVFITDITVAASYGHVAIIRLLLESCGGLENGLPKVALPKAAAAGLKSSWPKDTLYKAAAAGQYEIVRLLLESGMDAGIGFPPPLLGATYAEHEALFYFLWDRGARIEGANIKHDVLKIAECAGLDSMVAIICKFKQRN</sequence>
<dbReference type="AlphaFoldDB" id="A0A9P9I9B5"/>
<protein>
    <submittedName>
        <fullName evidence="4">Ankyrin repeat-containing domain protein</fullName>
    </submittedName>
</protein>
<dbReference type="PANTHER" id="PTHR24198">
    <property type="entry name" value="ANKYRIN REPEAT AND PROTEIN KINASE DOMAIN-CONTAINING PROTEIN"/>
    <property type="match status" value="1"/>
</dbReference>
<dbReference type="SUPFAM" id="SSF48403">
    <property type="entry name" value="Ankyrin repeat"/>
    <property type="match status" value="1"/>
</dbReference>
<name>A0A9P9I9B5_9PLEO</name>
<evidence type="ECO:0000256" key="1">
    <source>
        <dbReference type="ARBA" id="ARBA00022737"/>
    </source>
</evidence>
<evidence type="ECO:0000313" key="5">
    <source>
        <dbReference type="Proteomes" id="UP000700596"/>
    </source>
</evidence>
<dbReference type="OrthoDB" id="4772757at2759"/>
<keyword evidence="2 3" id="KW-0040">ANK repeat</keyword>
<dbReference type="Gene3D" id="1.25.40.20">
    <property type="entry name" value="Ankyrin repeat-containing domain"/>
    <property type="match status" value="1"/>
</dbReference>
<reference evidence="4" key="1">
    <citation type="journal article" date="2021" name="Nat. Commun.">
        <title>Genetic determinants of endophytism in the Arabidopsis root mycobiome.</title>
        <authorList>
            <person name="Mesny F."/>
            <person name="Miyauchi S."/>
            <person name="Thiergart T."/>
            <person name="Pickel B."/>
            <person name="Atanasova L."/>
            <person name="Karlsson M."/>
            <person name="Huettel B."/>
            <person name="Barry K.W."/>
            <person name="Haridas S."/>
            <person name="Chen C."/>
            <person name="Bauer D."/>
            <person name="Andreopoulos W."/>
            <person name="Pangilinan J."/>
            <person name="LaButti K."/>
            <person name="Riley R."/>
            <person name="Lipzen A."/>
            <person name="Clum A."/>
            <person name="Drula E."/>
            <person name="Henrissat B."/>
            <person name="Kohler A."/>
            <person name="Grigoriev I.V."/>
            <person name="Martin F.M."/>
            <person name="Hacquard S."/>
        </authorList>
    </citation>
    <scope>NUCLEOTIDE SEQUENCE</scope>
    <source>
        <strain evidence="4">MPI-CAGE-CH-0243</strain>
    </source>
</reference>
<dbReference type="PROSITE" id="PS50088">
    <property type="entry name" value="ANK_REPEAT"/>
    <property type="match status" value="1"/>
</dbReference>
<dbReference type="PANTHER" id="PTHR24198:SF165">
    <property type="entry name" value="ANKYRIN REPEAT-CONTAINING PROTEIN-RELATED"/>
    <property type="match status" value="1"/>
</dbReference>
<evidence type="ECO:0000313" key="4">
    <source>
        <dbReference type="EMBL" id="KAH7112576.1"/>
    </source>
</evidence>
<gene>
    <name evidence="4" type="ORF">B0J11DRAFT_511849</name>
</gene>